<dbReference type="EMBL" id="JALJOR010000002">
    <property type="protein sequence ID" value="KAK9823129.1"/>
    <property type="molecule type" value="Genomic_DNA"/>
</dbReference>
<keyword evidence="9" id="KW-1185">Reference proteome</keyword>
<reference evidence="8 9" key="1">
    <citation type="journal article" date="2024" name="Nat. Commun.">
        <title>Phylogenomics reveals the evolutionary origins of lichenization in chlorophyte algae.</title>
        <authorList>
            <person name="Puginier C."/>
            <person name="Libourel C."/>
            <person name="Otte J."/>
            <person name="Skaloud P."/>
            <person name="Haon M."/>
            <person name="Grisel S."/>
            <person name="Petersen M."/>
            <person name="Berrin J.G."/>
            <person name="Delaux P.M."/>
            <person name="Dal Grande F."/>
            <person name="Keller J."/>
        </authorList>
    </citation>
    <scope>NUCLEOTIDE SEQUENCE [LARGE SCALE GENOMIC DNA]</scope>
    <source>
        <strain evidence="8 9">SAG 2043</strain>
    </source>
</reference>
<dbReference type="Pfam" id="PF09497">
    <property type="entry name" value="Med12"/>
    <property type="match status" value="1"/>
</dbReference>
<comment type="subcellular location">
    <subcellularLocation>
        <location evidence="1">Nucleus</location>
    </subcellularLocation>
</comment>
<dbReference type="InterPro" id="IPR019035">
    <property type="entry name" value="Mediator_Med12"/>
</dbReference>
<evidence type="ECO:0000256" key="5">
    <source>
        <dbReference type="ARBA" id="ARBA00023242"/>
    </source>
</evidence>
<dbReference type="Proteomes" id="UP001489004">
    <property type="component" value="Unassembled WGS sequence"/>
</dbReference>
<protein>
    <recommendedName>
        <fullName evidence="7">Mediator complex subunit Med12 domain-containing protein</fullName>
    </recommendedName>
</protein>
<dbReference type="PANTHER" id="PTHR46567">
    <property type="entry name" value="MEDIATOR OF RNA POLYMERASE II TRANSCRIPTION SUBUNIT 12"/>
    <property type="match status" value="1"/>
</dbReference>
<dbReference type="SMART" id="SM01281">
    <property type="entry name" value="Med12"/>
    <property type="match status" value="1"/>
</dbReference>
<feature type="domain" description="Mediator complex subunit Med12" evidence="7">
    <location>
        <begin position="127"/>
        <end position="187"/>
    </location>
</feature>
<keyword evidence="4" id="KW-0804">Transcription</keyword>
<evidence type="ECO:0000313" key="9">
    <source>
        <dbReference type="Proteomes" id="UP001489004"/>
    </source>
</evidence>
<dbReference type="PANTHER" id="PTHR46567:SF1">
    <property type="entry name" value="MEDIATOR OF RNA POLYMERASE II TRANSCRIPTION SUBUNIT 12"/>
    <property type="match status" value="1"/>
</dbReference>
<evidence type="ECO:0000256" key="6">
    <source>
        <dbReference type="SAM" id="MobiDB-lite"/>
    </source>
</evidence>
<dbReference type="AlphaFoldDB" id="A0AAW1QNY4"/>
<feature type="region of interest" description="Disordered" evidence="6">
    <location>
        <begin position="953"/>
        <end position="997"/>
    </location>
</feature>
<sequence length="1043" mass="110616">MFPVQSGQRKSGPLVPYQLHCTKAPLNDEYGPPDYFPVQPGCVEAQLGAQVLQWGFKDSQAALGITEAQEVSLSFGKLWTPANAEKARQSVWHHLRSIQSQQDAKRKASEAFGQPLPHDQPTLGRGSVPELRQVSDEARQQWLQSLASSVPLCQMAGDVPNGLYKGPLFDALYQHRVATSRACWLIKIVYVNRIRPDKAAGGNACVNQRSVAYSQHLRDHLESCMVPLLTQQAVKPAGQNVAGSAGSEAASKWQYMLRISGASYREGLICLQTLADWLLRSLLAALQATATGAARISSLLPLLQLCLRELALSQQLVQRMAAELRTDVQARVLAYTDADAMAVIQDGLAVGSSPATLEALSGLVAKGVPPTQTTQETVRLVCDWAASLPAAALFASSSASVSGPAVLEQATQQSVRRLWAGCLLRALEHQLSIGQHGSMGMAQGSKAPVGSPPALQSAIFTWLDTRSPPAAAGEERQALSLLLYLVEDSLFCPATYLRLLVARGSLGWVTNGAPADPDDRALLRHIVSLRTWEQCCLARWLATEAHTLGPTAQRLGTCSSSPTWWLRWLAENGAGSPPSVAEVITSAPPARLVAEAQQLCTSLQDAPSTDVNRPVSQAVASALTSWVTDPAAKPDPAPQSADPQLEAASQDLRLEAAVQAALTAAALPVLQDACSGSAGSAALVAAAQLCANPTLTATLLSRPQALYKQLLQGPHQQPGIPASQCTALPARLTVASLLQGQLQPRKDVAAGLAANQAFVARLLDTLTPAVCGPYWLALRTALDEQIMLAALQRGSSAEEARARARSAFQEAQQGKLAEQDKAFTSQVLAQLLVRPQAAPSYSKLAWQLGRGVGEYLLQQVDWILLDPDTLLGHKTLAQALQRRCLVDVQSDAGLVALDHPGSEPAPFAVEAALSQVALSGLAASQAVRQREFAEHVVNQLQRLADILKQHAADSMGGKPAGTRQVSQPPAAASTAGEVGTPGSPPDPKRRRSTGSFGAFGSFGKRKFGAAADITALTPGADCRLLARLAARRAGGSPARDWRV</sequence>
<evidence type="ECO:0000259" key="7">
    <source>
        <dbReference type="SMART" id="SM01281"/>
    </source>
</evidence>
<feature type="region of interest" description="Disordered" evidence="6">
    <location>
        <begin position="103"/>
        <end position="127"/>
    </location>
</feature>
<evidence type="ECO:0000256" key="1">
    <source>
        <dbReference type="ARBA" id="ARBA00004123"/>
    </source>
</evidence>
<comment type="caution">
    <text evidence="8">The sequence shown here is derived from an EMBL/GenBank/DDBJ whole genome shotgun (WGS) entry which is preliminary data.</text>
</comment>
<dbReference type="GO" id="GO:0006357">
    <property type="term" value="P:regulation of transcription by RNA polymerase II"/>
    <property type="evidence" value="ECO:0007669"/>
    <property type="project" value="InterPro"/>
</dbReference>
<proteinExistence type="inferred from homology"/>
<gene>
    <name evidence="8" type="ORF">WJX72_000476</name>
</gene>
<evidence type="ECO:0000256" key="2">
    <source>
        <dbReference type="ARBA" id="ARBA00010289"/>
    </source>
</evidence>
<evidence type="ECO:0000313" key="8">
    <source>
        <dbReference type="EMBL" id="KAK9823129.1"/>
    </source>
</evidence>
<dbReference type="GO" id="GO:0003712">
    <property type="term" value="F:transcription coregulator activity"/>
    <property type="evidence" value="ECO:0007669"/>
    <property type="project" value="InterPro"/>
</dbReference>
<accession>A0AAW1QNY4</accession>
<dbReference type="GO" id="GO:0016592">
    <property type="term" value="C:mediator complex"/>
    <property type="evidence" value="ECO:0007669"/>
    <property type="project" value="InterPro"/>
</dbReference>
<name>A0AAW1QNY4_9CHLO</name>
<organism evidence="8 9">
    <name type="scientific">[Myrmecia] bisecta</name>
    <dbReference type="NCBI Taxonomy" id="41462"/>
    <lineage>
        <taxon>Eukaryota</taxon>
        <taxon>Viridiplantae</taxon>
        <taxon>Chlorophyta</taxon>
        <taxon>core chlorophytes</taxon>
        <taxon>Trebouxiophyceae</taxon>
        <taxon>Trebouxiales</taxon>
        <taxon>Trebouxiaceae</taxon>
        <taxon>Myrmecia</taxon>
    </lineage>
</organism>
<evidence type="ECO:0000256" key="4">
    <source>
        <dbReference type="ARBA" id="ARBA00023163"/>
    </source>
</evidence>
<comment type="similarity">
    <text evidence="2">Belongs to the Mediator complex subunit 12 family.</text>
</comment>
<keyword evidence="3" id="KW-0805">Transcription regulation</keyword>
<keyword evidence="5" id="KW-0539">Nucleus</keyword>
<evidence type="ECO:0000256" key="3">
    <source>
        <dbReference type="ARBA" id="ARBA00023015"/>
    </source>
</evidence>